<evidence type="ECO:0000256" key="1">
    <source>
        <dbReference type="ARBA" id="ARBA00001561"/>
    </source>
</evidence>
<dbReference type="GO" id="GO:0030288">
    <property type="term" value="C:outer membrane-bounded periplasmic space"/>
    <property type="evidence" value="ECO:0007669"/>
    <property type="project" value="TreeGrafter"/>
</dbReference>
<evidence type="ECO:0000259" key="6">
    <source>
        <dbReference type="SMART" id="SM00646"/>
    </source>
</evidence>
<dbReference type="Proteomes" id="UP000614424">
    <property type="component" value="Unassembled WGS sequence"/>
</dbReference>
<dbReference type="InterPro" id="IPR050695">
    <property type="entry name" value="N-acetylmuramoyl_amidase_3"/>
</dbReference>
<dbReference type="InterPro" id="IPR011990">
    <property type="entry name" value="TPR-like_helical_dom_sf"/>
</dbReference>
<dbReference type="CDD" id="cd02696">
    <property type="entry name" value="MurNAc-LAA"/>
    <property type="match status" value="1"/>
</dbReference>
<dbReference type="InterPro" id="IPR002508">
    <property type="entry name" value="MurNAc-LAA_cat"/>
</dbReference>
<keyword evidence="5" id="KW-1133">Transmembrane helix</keyword>
<dbReference type="Gene3D" id="1.25.40.10">
    <property type="entry name" value="Tetratricopeptide repeat domain"/>
    <property type="match status" value="1"/>
</dbReference>
<feature type="transmembrane region" description="Helical" evidence="5">
    <location>
        <begin position="28"/>
        <end position="46"/>
    </location>
</feature>
<dbReference type="SMART" id="SM00646">
    <property type="entry name" value="Ami_3"/>
    <property type="match status" value="1"/>
</dbReference>
<feature type="region of interest" description="Disordered" evidence="4">
    <location>
        <begin position="327"/>
        <end position="353"/>
    </location>
</feature>
<dbReference type="Pfam" id="PF11741">
    <property type="entry name" value="AMIN"/>
    <property type="match status" value="1"/>
</dbReference>
<keyword evidence="5" id="KW-0472">Membrane</keyword>
<protein>
    <recommendedName>
        <fullName evidence="2">N-acetylmuramoyl-L-alanine amidase</fullName>
        <ecNumber evidence="2">3.5.1.28</ecNumber>
    </recommendedName>
</protein>
<reference evidence="7 8" key="1">
    <citation type="submission" date="2020-08" db="EMBL/GenBank/DDBJ databases">
        <title>Bridging the membrane lipid divide: bacteria of the FCB group superphylum have the potential to synthesize archaeal ether lipids.</title>
        <authorList>
            <person name="Villanueva L."/>
            <person name="Von Meijenfeldt F.A.B."/>
            <person name="Westbye A.B."/>
            <person name="Yadav S."/>
            <person name="Hopmans E.C."/>
            <person name="Dutilh B.E."/>
            <person name="Sinninghe Damste J.S."/>
        </authorList>
    </citation>
    <scope>NUCLEOTIDE SEQUENCE [LARGE SCALE GENOMIC DNA]</scope>
    <source>
        <strain evidence="7">NIOZ-UU47</strain>
    </source>
</reference>
<dbReference type="AlphaFoldDB" id="A0A8J6TER3"/>
<dbReference type="Gene3D" id="2.60.40.3500">
    <property type="match status" value="1"/>
</dbReference>
<gene>
    <name evidence="7" type="ORF">H8E41_00675</name>
</gene>
<dbReference type="EC" id="3.5.1.28" evidence="2"/>
<dbReference type="GO" id="GO:0008745">
    <property type="term" value="F:N-acetylmuramoyl-L-alanine amidase activity"/>
    <property type="evidence" value="ECO:0007669"/>
    <property type="project" value="UniProtKB-EC"/>
</dbReference>
<evidence type="ECO:0000256" key="4">
    <source>
        <dbReference type="SAM" id="MobiDB-lite"/>
    </source>
</evidence>
<keyword evidence="5" id="KW-0812">Transmembrane</keyword>
<dbReference type="Gene3D" id="3.40.630.40">
    <property type="entry name" value="Zn-dependent exopeptidases"/>
    <property type="match status" value="1"/>
</dbReference>
<evidence type="ECO:0000256" key="2">
    <source>
        <dbReference type="ARBA" id="ARBA00011901"/>
    </source>
</evidence>
<feature type="domain" description="MurNAc-LAA" evidence="6">
    <location>
        <begin position="426"/>
        <end position="576"/>
    </location>
</feature>
<dbReference type="PANTHER" id="PTHR30404:SF0">
    <property type="entry name" value="N-ACETYLMURAMOYL-L-ALANINE AMIDASE AMIC"/>
    <property type="match status" value="1"/>
</dbReference>
<evidence type="ECO:0000256" key="5">
    <source>
        <dbReference type="SAM" id="Phobius"/>
    </source>
</evidence>
<accession>A0A8J6TER3</accession>
<comment type="caution">
    <text evidence="7">The sequence shown here is derived from an EMBL/GenBank/DDBJ whole genome shotgun (WGS) entry which is preliminary data.</text>
</comment>
<dbReference type="SUPFAM" id="SSF53187">
    <property type="entry name" value="Zn-dependent exopeptidases"/>
    <property type="match status" value="1"/>
</dbReference>
<dbReference type="FunFam" id="3.40.630.40:FF:000005">
    <property type="entry name" value="N-acetylmuramoyl-L-alanine amidase (AmiA)"/>
    <property type="match status" value="1"/>
</dbReference>
<dbReference type="GO" id="GO:0009253">
    <property type="term" value="P:peptidoglycan catabolic process"/>
    <property type="evidence" value="ECO:0007669"/>
    <property type="project" value="InterPro"/>
</dbReference>
<proteinExistence type="predicted"/>
<organism evidence="7 8">
    <name type="scientific">Candidatus Desulfobia pelagia</name>
    <dbReference type="NCBI Taxonomy" id="2841692"/>
    <lineage>
        <taxon>Bacteria</taxon>
        <taxon>Pseudomonadati</taxon>
        <taxon>Thermodesulfobacteriota</taxon>
        <taxon>Desulfobulbia</taxon>
        <taxon>Desulfobulbales</taxon>
        <taxon>Desulfobulbaceae</taxon>
        <taxon>Candidatus Desulfobia</taxon>
    </lineage>
</organism>
<name>A0A8J6TER3_9BACT</name>
<evidence type="ECO:0000313" key="7">
    <source>
        <dbReference type="EMBL" id="MBC8316387.1"/>
    </source>
</evidence>
<dbReference type="EMBL" id="JACNJZ010000030">
    <property type="protein sequence ID" value="MBC8316387.1"/>
    <property type="molecule type" value="Genomic_DNA"/>
</dbReference>
<comment type="catalytic activity">
    <reaction evidence="1">
        <text>Hydrolyzes the link between N-acetylmuramoyl residues and L-amino acid residues in certain cell-wall glycopeptides.</text>
        <dbReference type="EC" id="3.5.1.28"/>
    </reaction>
</comment>
<sequence length="589" mass="65778">MLQNKVRPSIKEYACFAPLFFRKPVKTILFFICVLSFSLFFLPFSVSARTHFPDVTTKRYQQAAAYYHNMKFDRNQRQQREKWQACVDNFYKIYQSAPTHSIAPKCLYMLGMLHGQMFQRFGQKIDLGEAVAYYEDLAYIFPGHSLADDALFALGQFAVSPQNDTKKAQRFFARIIAVYPKGDMAASAAIQLRGMNGAGGSVGKGSQAGPLAHLSRAVRYWSTNAYTRVVVEASEEVRFKEFLLSETPGNPRRLYVDLYNCRIAPDYQDTIPIRDGLLRQVRAAQFDKDTVRVVLDTDSVDKYKIFSLEDPFRVVIDVIGTAGKQPKIARQVSPGPSSTLQPQRSAQQPSQAPTLAEQFGLSVGTIVIDPGHGGKDPGALGANGLKEKDVVLKVAQKVAEILRRETRYKVILTRNSDVFLPLEERTAIANANEADIFISIHANSAPNKKANGVETYFLSLATSREEMRAAARENATSASKLSDLQTILSDLMHNSKIEESARLAEYIQEQVVAGLKPRYEVKNLGVKKAPFIVLIGAQMPAALTEIAFLSNREEENRMKNERFLNDLSRQIVRGITGYAAGLNLARSNY</sequence>
<feature type="compositionally biased region" description="Low complexity" evidence="4">
    <location>
        <begin position="341"/>
        <end position="353"/>
    </location>
</feature>
<dbReference type="Pfam" id="PF01520">
    <property type="entry name" value="Amidase_3"/>
    <property type="match status" value="1"/>
</dbReference>
<keyword evidence="3" id="KW-0378">Hydrolase</keyword>
<dbReference type="InterPro" id="IPR021731">
    <property type="entry name" value="AMIN_dom"/>
</dbReference>
<evidence type="ECO:0000256" key="3">
    <source>
        <dbReference type="ARBA" id="ARBA00022801"/>
    </source>
</evidence>
<evidence type="ECO:0000313" key="8">
    <source>
        <dbReference type="Proteomes" id="UP000614424"/>
    </source>
</evidence>
<dbReference type="PANTHER" id="PTHR30404">
    <property type="entry name" value="N-ACETYLMURAMOYL-L-ALANINE AMIDASE"/>
    <property type="match status" value="1"/>
</dbReference>